<dbReference type="STRING" id="1637975.AN957_07840"/>
<evidence type="ECO:0000313" key="3">
    <source>
        <dbReference type="Proteomes" id="UP000050996"/>
    </source>
</evidence>
<evidence type="ECO:0000313" key="2">
    <source>
        <dbReference type="EMBL" id="KQL21843.1"/>
    </source>
</evidence>
<protein>
    <submittedName>
        <fullName evidence="2">Uncharacterized protein</fullName>
    </submittedName>
</protein>
<accession>A0A0Q3VKA6</accession>
<evidence type="ECO:0000256" key="1">
    <source>
        <dbReference type="SAM" id="MobiDB-lite"/>
    </source>
</evidence>
<feature type="region of interest" description="Disordered" evidence="1">
    <location>
        <begin position="1"/>
        <end position="23"/>
    </location>
</feature>
<reference evidence="2 3" key="1">
    <citation type="submission" date="2015-09" db="EMBL/GenBank/DDBJ databases">
        <title>Genome sequencing project for genomic taxonomy and phylogenomics of Bacillus-like bacteria.</title>
        <authorList>
            <person name="Liu B."/>
            <person name="Wang J."/>
            <person name="Zhu Y."/>
            <person name="Liu G."/>
            <person name="Chen Q."/>
            <person name="Chen Z."/>
            <person name="Lan J."/>
            <person name="Che J."/>
            <person name="Ge C."/>
            <person name="Shi H."/>
            <person name="Pan Z."/>
            <person name="Liu X."/>
        </authorList>
    </citation>
    <scope>NUCLEOTIDE SEQUENCE [LARGE SCALE GENOMIC DNA]</scope>
    <source>
        <strain evidence="2 3">FJAT-18043</strain>
    </source>
</reference>
<dbReference type="PATRIC" id="fig|1637975.4.peg.1308"/>
<dbReference type="EMBL" id="LJIX01000006">
    <property type="protein sequence ID" value="KQL21843.1"/>
    <property type="molecule type" value="Genomic_DNA"/>
</dbReference>
<dbReference type="Proteomes" id="UP000050996">
    <property type="component" value="Unassembled WGS sequence"/>
</dbReference>
<proteinExistence type="predicted"/>
<sequence length="94" mass="10588">MKNNNDNDNDNDNINSIGNSGNSDIDMNLEVYIDNSAIGFAILCSLLATGQMNESEFQKSVKKLEELTNKKMSNFSGYDINNPSNVRLYNPKRY</sequence>
<gene>
    <name evidence="2" type="ORF">AN957_07840</name>
</gene>
<dbReference type="AlphaFoldDB" id="A0A0Q3VKA6"/>
<organism evidence="2 3">
    <name type="scientific">Cytobacillus solani</name>
    <dbReference type="NCBI Taxonomy" id="1637975"/>
    <lineage>
        <taxon>Bacteria</taxon>
        <taxon>Bacillati</taxon>
        <taxon>Bacillota</taxon>
        <taxon>Bacilli</taxon>
        <taxon>Bacillales</taxon>
        <taxon>Bacillaceae</taxon>
        <taxon>Cytobacillus</taxon>
    </lineage>
</organism>
<name>A0A0Q3VKA6_9BACI</name>
<comment type="caution">
    <text evidence="2">The sequence shown here is derived from an EMBL/GenBank/DDBJ whole genome shotgun (WGS) entry which is preliminary data.</text>
</comment>
<keyword evidence="3" id="KW-1185">Reference proteome</keyword>